<dbReference type="PRINTS" id="PR00067">
    <property type="entry name" value="CATALASE"/>
</dbReference>
<dbReference type="GO" id="GO:0004096">
    <property type="term" value="F:catalase activity"/>
    <property type="evidence" value="ECO:0007669"/>
    <property type="project" value="InterPro"/>
</dbReference>
<dbReference type="PANTHER" id="PTHR11465:SF26">
    <property type="entry name" value="CATALASE 2"/>
    <property type="match status" value="1"/>
</dbReference>
<dbReference type="GO" id="GO:0005739">
    <property type="term" value="C:mitochondrion"/>
    <property type="evidence" value="ECO:0007669"/>
    <property type="project" value="TreeGrafter"/>
</dbReference>
<reference evidence="2 3" key="1">
    <citation type="submission" date="2020-05" db="EMBL/GenBank/DDBJ databases">
        <title>Identification and distribution of gene clusters putatively required for synthesis of sphingolipid metabolism inhibitors in phylogenetically diverse species of the filamentous fungus Fusarium.</title>
        <authorList>
            <person name="Kim H.-S."/>
            <person name="Busman M."/>
            <person name="Brown D.W."/>
            <person name="Divon H."/>
            <person name="Uhlig S."/>
            <person name="Proctor R.H."/>
        </authorList>
    </citation>
    <scope>NUCLEOTIDE SEQUENCE [LARGE SCALE GENOMIC DNA]</scope>
    <source>
        <strain evidence="2 3">NRRL 53147</strain>
    </source>
</reference>
<evidence type="ECO:0000259" key="1">
    <source>
        <dbReference type="SMART" id="SM01060"/>
    </source>
</evidence>
<keyword evidence="3" id="KW-1185">Reference proteome</keyword>
<dbReference type="Proteomes" id="UP000522262">
    <property type="component" value="Unassembled WGS sequence"/>
</dbReference>
<dbReference type="AlphaFoldDB" id="A0A8H5N9G6"/>
<feature type="domain" description="Catalase core" evidence="1">
    <location>
        <begin position="44"/>
        <end position="298"/>
    </location>
</feature>
<comment type="caution">
    <text evidence="2">The sequence shown here is derived from an EMBL/GenBank/DDBJ whole genome shotgun (WGS) entry which is preliminary data.</text>
</comment>
<accession>A0A8H5N9G6</accession>
<dbReference type="GO" id="GO:0042542">
    <property type="term" value="P:response to hydrogen peroxide"/>
    <property type="evidence" value="ECO:0007669"/>
    <property type="project" value="TreeGrafter"/>
</dbReference>
<sequence length="320" mass="36325">MARSKLKGWAYPGGGRWPERVELSSSSGYIWYAIPIENLLPKHKFAWAPSVAKSRATTKAGLNSICHRVKIYSVNAERVATRKRLRKFDEHGQGFSPITIPTEFVPMSLKEYEKEVANVERRDLGHAQAISRLSQEDAVRLAGDEPGYHVKNIYHSVERGGYPTWTMYLLVMNHKEAETYKWNIFNIAKIWPHKYYPLPPVGKLVLNKNPDNHSHDIEQAAFSSSVLIPGIASSAGIMLHARMFSYPDAARYCVGPNYQQHLCNRPLDAYSPYQRDGPMRLGGNQVRSYFRKVKSGHADVVHSEWVGKVPAYPSDVEEED</sequence>
<dbReference type="SUPFAM" id="SSF56634">
    <property type="entry name" value="Heme-dependent catalase-like"/>
    <property type="match status" value="1"/>
</dbReference>
<dbReference type="Gene3D" id="2.40.180.10">
    <property type="entry name" value="Catalase core domain"/>
    <property type="match status" value="1"/>
</dbReference>
<dbReference type="SMART" id="SM01060">
    <property type="entry name" value="Catalase"/>
    <property type="match status" value="1"/>
</dbReference>
<dbReference type="EMBL" id="JAAOAM010000025">
    <property type="protein sequence ID" value="KAF5556643.1"/>
    <property type="molecule type" value="Genomic_DNA"/>
</dbReference>
<dbReference type="PANTHER" id="PTHR11465">
    <property type="entry name" value="CATALASE"/>
    <property type="match status" value="1"/>
</dbReference>
<gene>
    <name evidence="2" type="ORF">FMEXI_1115</name>
</gene>
<protein>
    <submittedName>
        <fullName evidence="2">Catalase</fullName>
    </submittedName>
</protein>
<dbReference type="GO" id="GO:0042744">
    <property type="term" value="P:hydrogen peroxide catabolic process"/>
    <property type="evidence" value="ECO:0007669"/>
    <property type="project" value="TreeGrafter"/>
</dbReference>
<dbReference type="GO" id="GO:0005777">
    <property type="term" value="C:peroxisome"/>
    <property type="evidence" value="ECO:0007669"/>
    <property type="project" value="TreeGrafter"/>
</dbReference>
<dbReference type="InterPro" id="IPR011614">
    <property type="entry name" value="Catalase_core"/>
</dbReference>
<name>A0A8H5N9G6_9HYPO</name>
<organism evidence="2 3">
    <name type="scientific">Fusarium mexicanum</name>
    <dbReference type="NCBI Taxonomy" id="751941"/>
    <lineage>
        <taxon>Eukaryota</taxon>
        <taxon>Fungi</taxon>
        <taxon>Dikarya</taxon>
        <taxon>Ascomycota</taxon>
        <taxon>Pezizomycotina</taxon>
        <taxon>Sordariomycetes</taxon>
        <taxon>Hypocreomycetidae</taxon>
        <taxon>Hypocreales</taxon>
        <taxon>Nectriaceae</taxon>
        <taxon>Fusarium</taxon>
        <taxon>Fusarium fujikuroi species complex</taxon>
    </lineage>
</organism>
<dbReference type="GO" id="GO:0020037">
    <property type="term" value="F:heme binding"/>
    <property type="evidence" value="ECO:0007669"/>
    <property type="project" value="InterPro"/>
</dbReference>
<evidence type="ECO:0000313" key="3">
    <source>
        <dbReference type="Proteomes" id="UP000522262"/>
    </source>
</evidence>
<proteinExistence type="predicted"/>
<dbReference type="InterPro" id="IPR020835">
    <property type="entry name" value="Catalase_sf"/>
</dbReference>
<dbReference type="PROSITE" id="PS51402">
    <property type="entry name" value="CATALASE_3"/>
    <property type="match status" value="1"/>
</dbReference>
<dbReference type="InterPro" id="IPR018028">
    <property type="entry name" value="Catalase"/>
</dbReference>
<dbReference type="Pfam" id="PF00199">
    <property type="entry name" value="Catalase"/>
    <property type="match status" value="1"/>
</dbReference>
<evidence type="ECO:0000313" key="2">
    <source>
        <dbReference type="EMBL" id="KAF5556643.1"/>
    </source>
</evidence>